<evidence type="ECO:0000313" key="5">
    <source>
        <dbReference type="EMBL" id="AVO33571.1"/>
    </source>
</evidence>
<dbReference type="AlphaFoldDB" id="A0A2S0MCS1"/>
<gene>
    <name evidence="5" type="ORF">C6570_04370</name>
</gene>
<keyword evidence="6" id="KW-1185">Reference proteome</keyword>
<comment type="similarity">
    <text evidence="2">Belongs to the HAD-like hydrolase superfamily. CbbY/CbbZ/Gph/YieH family.</text>
</comment>
<dbReference type="GO" id="GO:0046872">
    <property type="term" value="F:metal ion binding"/>
    <property type="evidence" value="ECO:0007669"/>
    <property type="project" value="UniProtKB-KW"/>
</dbReference>
<dbReference type="PANTHER" id="PTHR46193">
    <property type="entry name" value="6-PHOSPHOGLUCONATE PHOSPHATASE"/>
    <property type="match status" value="1"/>
</dbReference>
<dbReference type="Gene3D" id="3.40.50.1000">
    <property type="entry name" value="HAD superfamily/HAD-like"/>
    <property type="match status" value="1"/>
</dbReference>
<dbReference type="OrthoDB" id="9800058at2"/>
<dbReference type="Gene3D" id="1.10.150.240">
    <property type="entry name" value="Putative phosphatase, domain 2"/>
    <property type="match status" value="1"/>
</dbReference>
<dbReference type="SUPFAM" id="SSF56784">
    <property type="entry name" value="HAD-like"/>
    <property type="match status" value="1"/>
</dbReference>
<keyword evidence="3" id="KW-0479">Metal-binding</keyword>
<evidence type="ECO:0000256" key="3">
    <source>
        <dbReference type="ARBA" id="ARBA00022723"/>
    </source>
</evidence>
<dbReference type="InterPro" id="IPR051600">
    <property type="entry name" value="Beta-PGM-like"/>
</dbReference>
<dbReference type="Pfam" id="PF00702">
    <property type="entry name" value="Hydrolase"/>
    <property type="match status" value="1"/>
</dbReference>
<dbReference type="InterPro" id="IPR023214">
    <property type="entry name" value="HAD_sf"/>
</dbReference>
<dbReference type="EMBL" id="CP027666">
    <property type="protein sequence ID" value="AVO33571.1"/>
    <property type="molecule type" value="Genomic_DNA"/>
</dbReference>
<accession>A0A2S0MCS1</accession>
<evidence type="ECO:0000256" key="4">
    <source>
        <dbReference type="ARBA" id="ARBA00022842"/>
    </source>
</evidence>
<proteinExistence type="inferred from homology"/>
<evidence type="ECO:0000256" key="2">
    <source>
        <dbReference type="ARBA" id="ARBA00006171"/>
    </source>
</evidence>
<dbReference type="SFLD" id="SFLDS00003">
    <property type="entry name" value="Haloacid_Dehalogenase"/>
    <property type="match status" value="1"/>
</dbReference>
<sequence>MTMTFEAVLFDCDGVLVDSEPITMAVLRDMLADAGWDMPLAACMAEFVGVTVRSKAALIEARTGRPLTDAWMAEFYDRRNAALQADLKAIAGADVAVQAAHAATGGRIACASGADRFKVEMQLAQVGLARWFGGAVFSGHELPRTKPAPDVYLAAAAHLGVPPARCLVVEDTPTGIQAGVAAGATVWAYAPPGVDATPLLATGAQRVFAHMADLATLLGR</sequence>
<comment type="cofactor">
    <cofactor evidence="1">
        <name>Mg(2+)</name>
        <dbReference type="ChEBI" id="CHEBI:18420"/>
    </cofactor>
</comment>
<evidence type="ECO:0000313" key="6">
    <source>
        <dbReference type="Proteomes" id="UP000239709"/>
    </source>
</evidence>
<protein>
    <submittedName>
        <fullName evidence="5">HAD family hydrolase</fullName>
    </submittedName>
</protein>
<keyword evidence="5" id="KW-0378">Hydrolase</keyword>
<dbReference type="InterPro" id="IPR036412">
    <property type="entry name" value="HAD-like_sf"/>
</dbReference>
<name>A0A2S0MCS1_9BURK</name>
<keyword evidence="4" id="KW-0460">Magnesium</keyword>
<dbReference type="InterPro" id="IPR006439">
    <property type="entry name" value="HAD-SF_hydro_IA"/>
</dbReference>
<dbReference type="SFLD" id="SFLDG01129">
    <property type="entry name" value="C1.5:_HAD__Beta-PGM__Phosphata"/>
    <property type="match status" value="1"/>
</dbReference>
<dbReference type="GO" id="GO:0016787">
    <property type="term" value="F:hydrolase activity"/>
    <property type="evidence" value="ECO:0007669"/>
    <property type="project" value="UniProtKB-KW"/>
</dbReference>
<reference evidence="5 6" key="1">
    <citation type="submission" date="2018-03" db="EMBL/GenBank/DDBJ databases">
        <title>Genome sequencing of Ottowia sp.</title>
        <authorList>
            <person name="Kim S.-J."/>
            <person name="Heo J."/>
            <person name="Kwon S.-W."/>
        </authorList>
    </citation>
    <scope>NUCLEOTIDE SEQUENCE [LARGE SCALE GENOMIC DNA]</scope>
    <source>
        <strain evidence="5 6">KADR8-3</strain>
    </source>
</reference>
<evidence type="ECO:0000256" key="1">
    <source>
        <dbReference type="ARBA" id="ARBA00001946"/>
    </source>
</evidence>
<dbReference type="KEGG" id="otk:C6570_04370"/>
<organism evidence="5 6">
    <name type="scientific">Ottowia oryzae</name>
    <dbReference type="NCBI Taxonomy" id="2109914"/>
    <lineage>
        <taxon>Bacteria</taxon>
        <taxon>Pseudomonadati</taxon>
        <taxon>Pseudomonadota</taxon>
        <taxon>Betaproteobacteria</taxon>
        <taxon>Burkholderiales</taxon>
        <taxon>Comamonadaceae</taxon>
        <taxon>Ottowia</taxon>
    </lineage>
</organism>
<dbReference type="NCBIfam" id="TIGR01509">
    <property type="entry name" value="HAD-SF-IA-v3"/>
    <property type="match status" value="1"/>
</dbReference>
<dbReference type="InterPro" id="IPR023198">
    <property type="entry name" value="PGP-like_dom2"/>
</dbReference>
<dbReference type="Proteomes" id="UP000239709">
    <property type="component" value="Chromosome"/>
</dbReference>
<dbReference type="PANTHER" id="PTHR46193:SF10">
    <property type="entry name" value="6-PHOSPHOGLUCONATE PHOSPHATASE"/>
    <property type="match status" value="1"/>
</dbReference>